<dbReference type="Proteomes" id="UP000004664">
    <property type="component" value="Unassembled WGS sequence"/>
</dbReference>
<sequence length="137" mass="15227">MTARVFADTNLFIYAESQDQDKSSRAIEIIQDAPVISTQVVNETVSVLIRKHGFLLSEAHEIAESLLDLCEVVAVDTDTIRKAIDLAKRYSLSHWDSLIIAAALLADCRTLFSEDMQHGQVFDGQLTVTNPFETDLS</sequence>
<dbReference type="Pfam" id="PF01850">
    <property type="entry name" value="PIN"/>
    <property type="match status" value="1"/>
</dbReference>
<dbReference type="OrthoDB" id="9792015at2"/>
<keyword evidence="3" id="KW-1185">Reference proteome</keyword>
<evidence type="ECO:0000313" key="3">
    <source>
        <dbReference type="Proteomes" id="UP000004664"/>
    </source>
</evidence>
<accession>G3IRX1</accession>
<gene>
    <name evidence="2" type="ORF">Mettu_2679</name>
</gene>
<dbReference type="Gene3D" id="3.40.50.1010">
    <property type="entry name" value="5'-nuclease"/>
    <property type="match status" value="1"/>
</dbReference>
<protein>
    <submittedName>
        <fullName evidence="2">PilT protein domain protein</fullName>
    </submittedName>
</protein>
<dbReference type="RefSeq" id="WP_006892122.1">
    <property type="nucleotide sequence ID" value="NZ_JH109152.1"/>
</dbReference>
<dbReference type="HOGENOM" id="CLU_128080_1_0_6"/>
<name>G3IRX1_METTV</name>
<dbReference type="eggNOG" id="COG5573">
    <property type="taxonomic scope" value="Bacteria"/>
</dbReference>
<dbReference type="InterPro" id="IPR029060">
    <property type="entry name" value="PIN-like_dom_sf"/>
</dbReference>
<dbReference type="CDD" id="cd18692">
    <property type="entry name" value="PIN_VapC-like"/>
    <property type="match status" value="1"/>
</dbReference>
<feature type="domain" description="PIN" evidence="1">
    <location>
        <begin position="5"/>
        <end position="115"/>
    </location>
</feature>
<dbReference type="STRING" id="697282.Mettu_2679"/>
<reference evidence="2 3" key="1">
    <citation type="submission" date="2011-06" db="EMBL/GenBank/DDBJ databases">
        <title>Genomic sequence of Methylobacter tundripaludum SV96.</title>
        <authorList>
            <consortium name="US DOE Joint Genome Institute"/>
            <person name="Lucas S."/>
            <person name="Han J."/>
            <person name="Lapidus A."/>
            <person name="Cheng J.-F."/>
            <person name="Goodwin L."/>
            <person name="Pitluck S."/>
            <person name="Held B."/>
            <person name="Detter J.C."/>
            <person name="Han C."/>
            <person name="Tapia R."/>
            <person name="Land M."/>
            <person name="Hauser L."/>
            <person name="Kyrpides N."/>
            <person name="Ivanova N."/>
            <person name="Ovchinnikova G."/>
            <person name="Pagani I."/>
            <person name="Klotz M.G."/>
            <person name="Dispirito A.A."/>
            <person name="Murrell J.C."/>
            <person name="Dunfield P."/>
            <person name="Kalyuzhnaya M.G."/>
            <person name="Svenning M."/>
            <person name="Trotsenko Y.A."/>
            <person name="Stein L.Y."/>
            <person name="Woyke T."/>
        </authorList>
    </citation>
    <scope>NUCLEOTIDE SEQUENCE [LARGE SCALE GENOMIC DNA]</scope>
    <source>
        <strain evidence="3">ATCC BAA-1195 / DSM 17260 / SV96</strain>
    </source>
</reference>
<dbReference type="EMBL" id="JH109152">
    <property type="protein sequence ID" value="EGW23814.1"/>
    <property type="molecule type" value="Genomic_DNA"/>
</dbReference>
<dbReference type="AlphaFoldDB" id="G3IRX1"/>
<proteinExistence type="predicted"/>
<dbReference type="SUPFAM" id="SSF88723">
    <property type="entry name" value="PIN domain-like"/>
    <property type="match status" value="1"/>
</dbReference>
<dbReference type="InterPro" id="IPR002716">
    <property type="entry name" value="PIN_dom"/>
</dbReference>
<evidence type="ECO:0000259" key="1">
    <source>
        <dbReference type="Pfam" id="PF01850"/>
    </source>
</evidence>
<organism evidence="2 3">
    <name type="scientific">Methylobacter tundripaludum (strain ATCC BAA-1195 / DSM 17260 / SV96)</name>
    <dbReference type="NCBI Taxonomy" id="697282"/>
    <lineage>
        <taxon>Bacteria</taxon>
        <taxon>Pseudomonadati</taxon>
        <taxon>Pseudomonadota</taxon>
        <taxon>Gammaproteobacteria</taxon>
        <taxon>Methylococcales</taxon>
        <taxon>Methylococcaceae</taxon>
        <taxon>Methylobacter</taxon>
    </lineage>
</organism>
<evidence type="ECO:0000313" key="2">
    <source>
        <dbReference type="EMBL" id="EGW23814.1"/>
    </source>
</evidence>